<protein>
    <submittedName>
        <fullName evidence="5">HAD family phosphatase</fullName>
    </submittedName>
</protein>
<evidence type="ECO:0000313" key="4">
    <source>
        <dbReference type="EMBL" id="EBV1815204.1"/>
    </source>
</evidence>
<evidence type="ECO:0000256" key="3">
    <source>
        <dbReference type="ARBA" id="ARBA00022842"/>
    </source>
</evidence>
<proteinExistence type="predicted"/>
<gene>
    <name evidence="4" type="ORF">DNZ40_15115</name>
    <name evidence="5" type="ORF">EZ693_17860</name>
    <name evidence="6" type="ORF">ZU22_08955</name>
</gene>
<keyword evidence="2" id="KW-0378">Hydrolase</keyword>
<dbReference type="GO" id="GO:0005829">
    <property type="term" value="C:cytosol"/>
    <property type="evidence" value="ECO:0007669"/>
    <property type="project" value="TreeGrafter"/>
</dbReference>
<dbReference type="InterPro" id="IPR006379">
    <property type="entry name" value="HAD-SF_hydro_IIB"/>
</dbReference>
<evidence type="ECO:0000313" key="6">
    <source>
        <dbReference type="EMBL" id="ECV7040283.1"/>
    </source>
</evidence>
<dbReference type="AlphaFoldDB" id="A0A5Y2DLM2"/>
<dbReference type="CDD" id="cd07516">
    <property type="entry name" value="HAD_Pase"/>
    <property type="match status" value="1"/>
</dbReference>
<accession>A0A5Y2DLM2</accession>
<dbReference type="Pfam" id="PF08282">
    <property type="entry name" value="Hydrolase_3"/>
    <property type="match status" value="2"/>
</dbReference>
<dbReference type="GO" id="GO:0016791">
    <property type="term" value="F:phosphatase activity"/>
    <property type="evidence" value="ECO:0007669"/>
    <property type="project" value="TreeGrafter"/>
</dbReference>
<dbReference type="PROSITE" id="PS01228">
    <property type="entry name" value="COF_1"/>
    <property type="match status" value="1"/>
</dbReference>
<dbReference type="InterPro" id="IPR036412">
    <property type="entry name" value="HAD-like_sf"/>
</dbReference>
<dbReference type="SUPFAM" id="SSF56784">
    <property type="entry name" value="HAD-like"/>
    <property type="match status" value="1"/>
</dbReference>
<dbReference type="EMBL" id="AAIEKX010000013">
    <property type="protein sequence ID" value="ECD3523106.1"/>
    <property type="molecule type" value="Genomic_DNA"/>
</dbReference>
<organism evidence="5">
    <name type="scientific">Salmonella muenchen</name>
    <dbReference type="NCBI Taxonomy" id="596"/>
    <lineage>
        <taxon>Bacteria</taxon>
        <taxon>Pseudomonadati</taxon>
        <taxon>Pseudomonadota</taxon>
        <taxon>Gammaproteobacteria</taxon>
        <taxon>Enterobacterales</taxon>
        <taxon>Enterobacteriaceae</taxon>
        <taxon>Salmonella</taxon>
    </lineage>
</organism>
<keyword evidence="1" id="KW-0479">Metal-binding</keyword>
<dbReference type="NCBIfam" id="TIGR01484">
    <property type="entry name" value="HAD-SF-IIB"/>
    <property type="match status" value="1"/>
</dbReference>
<evidence type="ECO:0000313" key="5">
    <source>
        <dbReference type="EMBL" id="ECD3523106.1"/>
    </source>
</evidence>
<dbReference type="Gene3D" id="3.40.50.1000">
    <property type="entry name" value="HAD superfamily/HAD-like"/>
    <property type="match status" value="2"/>
</dbReference>
<comment type="caution">
    <text evidence="5">The sequence shown here is derived from an EMBL/GenBank/DDBJ whole genome shotgun (WGS) entry which is preliminary data.</text>
</comment>
<dbReference type="SFLD" id="SFLDG01140">
    <property type="entry name" value="C2.B:_Phosphomannomutase_and_P"/>
    <property type="match status" value="1"/>
</dbReference>
<dbReference type="PANTHER" id="PTHR10000">
    <property type="entry name" value="PHOSPHOSERINE PHOSPHATASE"/>
    <property type="match status" value="1"/>
</dbReference>
<evidence type="ECO:0000256" key="2">
    <source>
        <dbReference type="ARBA" id="ARBA00022801"/>
    </source>
</evidence>
<dbReference type="EMBL" id="AAHEJC010000012">
    <property type="protein sequence ID" value="EBV1815204.1"/>
    <property type="molecule type" value="Genomic_DNA"/>
</dbReference>
<dbReference type="PANTHER" id="PTHR10000:SF58">
    <property type="entry name" value="PYRIDOXAL PHOSPHATE PHOSPHATASE YBHA"/>
    <property type="match status" value="1"/>
</dbReference>
<name>A0A5Y2DLM2_SALMU</name>
<dbReference type="EMBL" id="AAKUAQ010000008">
    <property type="protein sequence ID" value="ECV7040283.1"/>
    <property type="molecule type" value="Genomic_DNA"/>
</dbReference>
<dbReference type="Gene3D" id="3.30.1240.10">
    <property type="match status" value="2"/>
</dbReference>
<dbReference type="GO" id="GO:0000287">
    <property type="term" value="F:magnesium ion binding"/>
    <property type="evidence" value="ECO:0007669"/>
    <property type="project" value="TreeGrafter"/>
</dbReference>
<dbReference type="InterPro" id="IPR023214">
    <property type="entry name" value="HAD_sf"/>
</dbReference>
<evidence type="ECO:0000256" key="1">
    <source>
        <dbReference type="ARBA" id="ARBA00022723"/>
    </source>
</evidence>
<keyword evidence="3" id="KW-0460">Magnesium</keyword>
<reference evidence="5" key="1">
    <citation type="submission" date="2019-02" db="EMBL/GenBank/DDBJ databases">
        <authorList>
            <person name="Ashton P.M."/>
            <person name="Dallman T."/>
            <person name="Nair S."/>
            <person name="De Pinna E."/>
            <person name="Peters T."/>
            <person name="Grant K."/>
        </authorList>
    </citation>
    <scope>NUCLEOTIDE SEQUENCE</scope>
    <source>
        <strain evidence="6">14873</strain>
        <strain evidence="5">329866</strain>
        <strain evidence="4">394012</strain>
    </source>
</reference>
<sequence>MRYRLIAFDLDGTLLNRNKQILPESLTAIRQIQDMGCRIMLVTGRSHREAYAYYQTLALTEPMICCNGSYIYQPAQQQILDPLPLTHLQTEKILARVYPLKPTIRADDKIIFQADELSSRENIWQISIVHRHIKQLQNIAEFIQHELQLSWSWHHQLDILQKGCSKGQSLARYAQQQHIAMREVMAFGDNDNDAEMLRLAGLGVAMGNASARAKVYADSVIGRHNTPAIADFLVTLSLSQRE</sequence>
<dbReference type="PROSITE" id="PS01229">
    <property type="entry name" value="COF_2"/>
    <property type="match status" value="1"/>
</dbReference>
<dbReference type="SFLD" id="SFLDS00003">
    <property type="entry name" value="Haloacid_Dehalogenase"/>
    <property type="match status" value="1"/>
</dbReference>